<evidence type="ECO:0000313" key="2">
    <source>
        <dbReference type="Proteomes" id="UP001500403"/>
    </source>
</evidence>
<comment type="caution">
    <text evidence="1">The sequence shown here is derived from an EMBL/GenBank/DDBJ whole genome shotgun (WGS) entry which is preliminary data.</text>
</comment>
<sequence length="114" mass="13036">MRSHSRTFNTPCPRLGAVLRRNQPVRPIMRPPLAWVVDVDDSGEERQPGRASAERLTWRTATRFRRGPPQKAEHRREAINRLKQSRAVATRYDKRGYVFLGTTTAASPAIRLST</sequence>
<evidence type="ECO:0008006" key="3">
    <source>
        <dbReference type="Google" id="ProtNLM"/>
    </source>
</evidence>
<reference evidence="1 2" key="1">
    <citation type="journal article" date="2019" name="Int. J. Syst. Evol. Microbiol.">
        <title>The Global Catalogue of Microorganisms (GCM) 10K type strain sequencing project: providing services to taxonomists for standard genome sequencing and annotation.</title>
        <authorList>
            <consortium name="The Broad Institute Genomics Platform"/>
            <consortium name="The Broad Institute Genome Sequencing Center for Infectious Disease"/>
            <person name="Wu L."/>
            <person name="Ma J."/>
        </authorList>
    </citation>
    <scope>NUCLEOTIDE SEQUENCE [LARGE SCALE GENOMIC DNA]</scope>
    <source>
        <strain evidence="1 2">JCM 9088</strain>
    </source>
</reference>
<organism evidence="1 2">
    <name type="scientific">Streptomyces enissocaesilis</name>
    <dbReference type="NCBI Taxonomy" id="332589"/>
    <lineage>
        <taxon>Bacteria</taxon>
        <taxon>Bacillati</taxon>
        <taxon>Actinomycetota</taxon>
        <taxon>Actinomycetes</taxon>
        <taxon>Kitasatosporales</taxon>
        <taxon>Streptomycetaceae</taxon>
        <taxon>Streptomyces</taxon>
        <taxon>Streptomyces rochei group</taxon>
    </lineage>
</organism>
<dbReference type="Proteomes" id="UP001500403">
    <property type="component" value="Unassembled WGS sequence"/>
</dbReference>
<gene>
    <name evidence="1" type="ORF">GCM10010446_68570</name>
</gene>
<keyword evidence="2" id="KW-1185">Reference proteome</keyword>
<proteinExistence type="predicted"/>
<accession>A0ABN3XP44</accession>
<evidence type="ECO:0000313" key="1">
    <source>
        <dbReference type="EMBL" id="GAA2974617.1"/>
    </source>
</evidence>
<protein>
    <recommendedName>
        <fullName evidence="3">Transposase</fullName>
    </recommendedName>
</protein>
<dbReference type="EMBL" id="BAAAUD010000115">
    <property type="protein sequence ID" value="GAA2974617.1"/>
    <property type="molecule type" value="Genomic_DNA"/>
</dbReference>
<name>A0ABN3XP44_9ACTN</name>